<proteinExistence type="predicted"/>
<gene>
    <name evidence="1" type="ORF">OCV51_06560</name>
</gene>
<dbReference type="RefSeq" id="WP_242866583.1">
    <property type="nucleotide sequence ID" value="NZ_JAOQJX010000008.1"/>
</dbReference>
<protein>
    <recommendedName>
        <fullName evidence="3">LysR substrate-binding domain-containing protein</fullName>
    </recommendedName>
</protein>
<comment type="caution">
    <text evidence="1">The sequence shown here is derived from an EMBL/GenBank/DDBJ whole genome shotgun (WGS) entry which is preliminary data.</text>
</comment>
<evidence type="ECO:0000313" key="2">
    <source>
        <dbReference type="Proteomes" id="UP001652394"/>
    </source>
</evidence>
<dbReference type="EMBL" id="JAOQJX010000008">
    <property type="protein sequence ID" value="MCU6747317.1"/>
    <property type="molecule type" value="Genomic_DNA"/>
</dbReference>
<organism evidence="1 2">
    <name type="scientific">Faecalicatena acetigenes</name>
    <dbReference type="NCBI Taxonomy" id="2981790"/>
    <lineage>
        <taxon>Bacteria</taxon>
        <taxon>Bacillati</taxon>
        <taxon>Bacillota</taxon>
        <taxon>Clostridia</taxon>
        <taxon>Lachnospirales</taxon>
        <taxon>Lachnospiraceae</taxon>
        <taxon>Faecalicatena</taxon>
    </lineage>
</organism>
<accession>A0ABT2TAK6</accession>
<reference evidence="1 2" key="1">
    <citation type="journal article" date="2021" name="ISME Commun">
        <title>Automated analysis of genomic sequences facilitates high-throughput and comprehensive description of bacteria.</title>
        <authorList>
            <person name="Hitch T.C.A."/>
        </authorList>
    </citation>
    <scope>NUCLEOTIDE SEQUENCE [LARGE SCALE GENOMIC DNA]</scope>
    <source>
        <strain evidence="1 2">H2_18</strain>
    </source>
</reference>
<evidence type="ECO:0000313" key="1">
    <source>
        <dbReference type="EMBL" id="MCU6747317.1"/>
    </source>
</evidence>
<sequence length="164" mass="18863">MAVVIIIFGVLGFFLMKRVDRFLENSRKEQVKLLESSERYLRIGTANPYVIDACAEAFEKCEKKFPNSEVQFYSGIEEKLIEALMAHKLDLVFLPENSVVKMDTDCRSKAIELSCASTIMSEASVTVELVGEKKSRLKAFWERDHKEQVIVEFLKCLDEISHYI</sequence>
<dbReference type="Proteomes" id="UP001652394">
    <property type="component" value="Unassembled WGS sequence"/>
</dbReference>
<dbReference type="Gene3D" id="3.40.190.10">
    <property type="entry name" value="Periplasmic binding protein-like II"/>
    <property type="match status" value="1"/>
</dbReference>
<evidence type="ECO:0008006" key="3">
    <source>
        <dbReference type="Google" id="ProtNLM"/>
    </source>
</evidence>
<keyword evidence="2" id="KW-1185">Reference proteome</keyword>
<name>A0ABT2TAK6_9FIRM</name>